<feature type="region of interest" description="Disordered" evidence="1">
    <location>
        <begin position="93"/>
        <end position="114"/>
    </location>
</feature>
<feature type="region of interest" description="Disordered" evidence="1">
    <location>
        <begin position="28"/>
        <end position="48"/>
    </location>
</feature>
<dbReference type="Proteomes" id="UP001445076">
    <property type="component" value="Unassembled WGS sequence"/>
</dbReference>
<feature type="compositionally biased region" description="Low complexity" evidence="1">
    <location>
        <begin position="104"/>
        <end position="114"/>
    </location>
</feature>
<proteinExistence type="predicted"/>
<accession>A0AAW0WYF1</accession>
<sequence>LGCGPSQSKSVAPVLSYGVQEAVCGPLPPPATAYRRPRPPTASPSSPPVIDTFNHINIHWQLESWIWHPTPVIHNFYGVFINVGVHYERPRHSSALYPSPPLSSPLTSPSHTTM</sequence>
<name>A0AAW0WYF1_CHEQU</name>
<comment type="caution">
    <text evidence="2">The sequence shown here is derived from an EMBL/GenBank/DDBJ whole genome shotgun (WGS) entry which is preliminary data.</text>
</comment>
<evidence type="ECO:0000313" key="2">
    <source>
        <dbReference type="EMBL" id="KAK8731961.1"/>
    </source>
</evidence>
<protein>
    <submittedName>
        <fullName evidence="2">Uncharacterized protein</fullName>
    </submittedName>
</protein>
<keyword evidence="3" id="KW-1185">Reference proteome</keyword>
<reference evidence="2 3" key="1">
    <citation type="journal article" date="2024" name="BMC Genomics">
        <title>Genome assembly of redclaw crayfish (Cherax quadricarinatus) provides insights into its immune adaptation and hypoxia tolerance.</title>
        <authorList>
            <person name="Liu Z."/>
            <person name="Zheng J."/>
            <person name="Li H."/>
            <person name="Fang K."/>
            <person name="Wang S."/>
            <person name="He J."/>
            <person name="Zhou D."/>
            <person name="Weng S."/>
            <person name="Chi M."/>
            <person name="Gu Z."/>
            <person name="He J."/>
            <person name="Li F."/>
            <person name="Wang M."/>
        </authorList>
    </citation>
    <scope>NUCLEOTIDE SEQUENCE [LARGE SCALE GENOMIC DNA]</scope>
    <source>
        <strain evidence="2">ZL_2023a</strain>
    </source>
</reference>
<organism evidence="2 3">
    <name type="scientific">Cherax quadricarinatus</name>
    <name type="common">Australian red claw crayfish</name>
    <dbReference type="NCBI Taxonomy" id="27406"/>
    <lineage>
        <taxon>Eukaryota</taxon>
        <taxon>Metazoa</taxon>
        <taxon>Ecdysozoa</taxon>
        <taxon>Arthropoda</taxon>
        <taxon>Crustacea</taxon>
        <taxon>Multicrustacea</taxon>
        <taxon>Malacostraca</taxon>
        <taxon>Eumalacostraca</taxon>
        <taxon>Eucarida</taxon>
        <taxon>Decapoda</taxon>
        <taxon>Pleocyemata</taxon>
        <taxon>Astacidea</taxon>
        <taxon>Parastacoidea</taxon>
        <taxon>Parastacidae</taxon>
        <taxon>Cherax</taxon>
    </lineage>
</organism>
<dbReference type="AlphaFoldDB" id="A0AAW0WYF1"/>
<feature type="non-terminal residue" evidence="2">
    <location>
        <position position="1"/>
    </location>
</feature>
<dbReference type="EMBL" id="JARKIK010000058">
    <property type="protein sequence ID" value="KAK8731961.1"/>
    <property type="molecule type" value="Genomic_DNA"/>
</dbReference>
<gene>
    <name evidence="2" type="ORF">OTU49_007115</name>
</gene>
<evidence type="ECO:0000256" key="1">
    <source>
        <dbReference type="SAM" id="MobiDB-lite"/>
    </source>
</evidence>
<evidence type="ECO:0000313" key="3">
    <source>
        <dbReference type="Proteomes" id="UP001445076"/>
    </source>
</evidence>